<dbReference type="Pfam" id="PF00350">
    <property type="entry name" value="Dynamin_N"/>
    <property type="match status" value="1"/>
</dbReference>
<dbReference type="PANTHER" id="PTHR26392:SF92">
    <property type="entry name" value="PROTEIN KINASE DOMAIN-CONTAINING PROTEIN"/>
    <property type="match status" value="1"/>
</dbReference>
<feature type="region of interest" description="Disordered" evidence="2">
    <location>
        <begin position="1"/>
        <end position="23"/>
    </location>
</feature>
<dbReference type="Gene3D" id="3.40.50.300">
    <property type="entry name" value="P-loop containing nucleotide triphosphate hydrolases"/>
    <property type="match status" value="1"/>
</dbReference>
<dbReference type="SMART" id="SM00220">
    <property type="entry name" value="S_TKc"/>
    <property type="match status" value="1"/>
</dbReference>
<dbReference type="SUPFAM" id="SSF52540">
    <property type="entry name" value="P-loop containing nucleoside triphosphate hydrolases"/>
    <property type="match status" value="1"/>
</dbReference>
<sequence length="1020" mass="114880">MAEERSSSLTSGSDGGSRVSAEEVASAADDLLASLDLLVRCSLSTEGLTSVEEAQDRLYHHLQGRARGSEPQRSPSKVMGAIQDEVKRDSHVRVQLLKVLSQAEEYLHGLDQPQKDQLDAAPGVQGWEDKLTWYQDRLTRNDCPILVAGETSAGKSSILNMLLGEEILPYSLLSTTSVICELKYGAKRCAVAHLTEPDPTTGGDTVDIAFQDTVPVMQQLAPYVQQRGDRSAPSPYKKVEIFWPLAYLKGGIVIVDSPGIGESDDMTKHVISYLPQAFAFIYVINSGTAGGVQEDRLQNLLKMISEKKDGDWLHHFNPEAAIFVCNKWDQVPGKEADEVKHDTWKKLKRCWPGIKEHQLYYLSAKTAFSQFRAAGILTKDFEELTHGIEELLPASLHNRLESTYKWLSNLLKRSAFCQRVQICSALMSADQRQREYLDIMDRIDKLESRAEAVMQGLEKELNTSVRQAIESLETYLINEKQTITRWTEQEAPTAKDFSVINEETANLIRQRLQTVVNCWKDSTRPFQKIQDDLMRRFQEEFRPVEDQVAAIRVAMEHGGGAAEELTVSADSGQQSLDLINTQWTPGQKVAIALTSPIWLPFAIVAGVIYLPVAGIKTLYNKIVTEQKMKTYHTDKARFMRERAEETLESFCEGSNLRKVMDSHMAAVWQWFGALRESIPALLRAEKRLLQSVQQEKTQNRKAVGYYKTFYQQCLQLQGKLDKLYMRDIRKYEIDYGSIICDRTTDFISEGSFGAVYRASLKKADGSSQPVALKILKDDILDTVSEFLVEEDNLKRMQHPNVVRFLGSSCRKTKSGRLELFMVLELCDTTLKRVIFHGQQNIPAKHKVDSPAFIKAREFLRTNALQIASGLAYIHGNGLVHRDLKLDNILMKKGTVKIADLGLAKPMEIIAGTSHAGALLYAAPEKLRGEVYNFKADVYSFGLLLWEMWYGIHVFKNLESASDLAFVEKIKEGARPDLVGKTAPSGEWAAMMEECWDGDANRRPAARTISERLQELKQAEM</sequence>
<reference evidence="4" key="1">
    <citation type="submission" date="2022-01" db="EMBL/GenBank/DDBJ databases">
        <authorList>
            <person name="Braso-Vives M."/>
        </authorList>
    </citation>
    <scope>NUCLEOTIDE SEQUENCE</scope>
</reference>
<dbReference type="InterPro" id="IPR027417">
    <property type="entry name" value="P-loop_NTPase"/>
</dbReference>
<evidence type="ECO:0000313" key="5">
    <source>
        <dbReference type="Proteomes" id="UP000838412"/>
    </source>
</evidence>
<evidence type="ECO:0000313" key="4">
    <source>
        <dbReference type="EMBL" id="CAH1253244.1"/>
    </source>
</evidence>
<dbReference type="GO" id="GO:0005524">
    <property type="term" value="F:ATP binding"/>
    <property type="evidence" value="ECO:0007669"/>
    <property type="project" value="InterPro"/>
</dbReference>
<dbReference type="Gene3D" id="3.30.200.20">
    <property type="entry name" value="Phosphorylase Kinase, domain 1"/>
    <property type="match status" value="1"/>
</dbReference>
<name>A0A8J9ZF10_BRALA</name>
<feature type="compositionally biased region" description="Low complexity" evidence="2">
    <location>
        <begin position="7"/>
        <end position="23"/>
    </location>
</feature>
<gene>
    <name evidence="4" type="primary">MAP3K9</name>
    <name evidence="4" type="ORF">BLAG_LOCUS13073</name>
</gene>
<dbReference type="PROSITE" id="PS00108">
    <property type="entry name" value="PROTEIN_KINASE_ST"/>
    <property type="match status" value="1"/>
</dbReference>
<dbReference type="InterPro" id="IPR045063">
    <property type="entry name" value="Dynamin_N"/>
</dbReference>
<keyword evidence="5" id="KW-1185">Reference proteome</keyword>
<dbReference type="PANTHER" id="PTHR26392">
    <property type="entry name" value="MITOGEN-ACTIVATED PROTEIN KINASE KINASE KINASE 7-RELATED"/>
    <property type="match status" value="1"/>
</dbReference>
<dbReference type="Proteomes" id="UP000838412">
    <property type="component" value="Chromosome 2"/>
</dbReference>
<proteinExistence type="inferred from homology"/>
<dbReference type="Gene3D" id="1.10.510.10">
    <property type="entry name" value="Transferase(Phosphotransferase) domain 1"/>
    <property type="match status" value="1"/>
</dbReference>
<protein>
    <submittedName>
        <fullName evidence="4">MAP3K9 protein</fullName>
    </submittedName>
</protein>
<organism evidence="4 5">
    <name type="scientific">Branchiostoma lanceolatum</name>
    <name type="common">Common lancelet</name>
    <name type="synonym">Amphioxus lanceolatum</name>
    <dbReference type="NCBI Taxonomy" id="7740"/>
    <lineage>
        <taxon>Eukaryota</taxon>
        <taxon>Metazoa</taxon>
        <taxon>Chordata</taxon>
        <taxon>Cephalochordata</taxon>
        <taxon>Leptocardii</taxon>
        <taxon>Amphioxiformes</taxon>
        <taxon>Branchiostomatidae</taxon>
        <taxon>Branchiostoma</taxon>
    </lineage>
</organism>
<evidence type="ECO:0000259" key="3">
    <source>
        <dbReference type="PROSITE" id="PS50011"/>
    </source>
</evidence>
<dbReference type="GO" id="GO:0004672">
    <property type="term" value="F:protein kinase activity"/>
    <property type="evidence" value="ECO:0007669"/>
    <property type="project" value="InterPro"/>
</dbReference>
<evidence type="ECO:0000256" key="1">
    <source>
        <dbReference type="ARBA" id="ARBA00008171"/>
    </source>
</evidence>
<dbReference type="InterPro" id="IPR008271">
    <property type="entry name" value="Ser/Thr_kinase_AS"/>
</dbReference>
<dbReference type="EMBL" id="OV696687">
    <property type="protein sequence ID" value="CAH1253244.1"/>
    <property type="molecule type" value="Genomic_DNA"/>
</dbReference>
<dbReference type="SUPFAM" id="SSF56112">
    <property type="entry name" value="Protein kinase-like (PK-like)"/>
    <property type="match status" value="1"/>
</dbReference>
<dbReference type="InterPro" id="IPR000719">
    <property type="entry name" value="Prot_kinase_dom"/>
</dbReference>
<accession>A0A8J9ZF10</accession>
<dbReference type="OrthoDB" id="10007724at2759"/>
<dbReference type="PROSITE" id="PS50011">
    <property type="entry name" value="PROTEIN_KINASE_DOM"/>
    <property type="match status" value="1"/>
</dbReference>
<comment type="similarity">
    <text evidence="1">Belongs to the protein kinase superfamily. TKL Ser/Thr protein kinase family. ROCO subfamily.</text>
</comment>
<dbReference type="AlphaFoldDB" id="A0A8J9ZF10"/>
<dbReference type="InterPro" id="IPR011009">
    <property type="entry name" value="Kinase-like_dom_sf"/>
</dbReference>
<evidence type="ECO:0000256" key="2">
    <source>
        <dbReference type="SAM" id="MobiDB-lite"/>
    </source>
</evidence>
<feature type="domain" description="Protein kinase" evidence="3">
    <location>
        <begin position="741"/>
        <end position="1015"/>
    </location>
</feature>
<dbReference type="Pfam" id="PF07714">
    <property type="entry name" value="PK_Tyr_Ser-Thr"/>
    <property type="match status" value="1"/>
</dbReference>
<dbReference type="InterPro" id="IPR001245">
    <property type="entry name" value="Ser-Thr/Tyr_kinase_cat_dom"/>
</dbReference>